<keyword evidence="3" id="KW-1185">Reference proteome</keyword>
<dbReference type="RefSeq" id="WP_317981879.1">
    <property type="nucleotide sequence ID" value="NZ_BTCL01000026.1"/>
</dbReference>
<gene>
    <name evidence="2" type="ORF">PghCCS26_52690</name>
</gene>
<protein>
    <recommendedName>
        <fullName evidence="1">DinB-like domain-containing protein</fullName>
    </recommendedName>
</protein>
<reference evidence="2 3" key="1">
    <citation type="submission" date="2023-05" db="EMBL/GenBank/DDBJ databases">
        <title>Draft genome of Paenibacillus sp. CCS26.</title>
        <authorList>
            <person name="Akita H."/>
            <person name="Shinto Y."/>
            <person name="Kimura Z."/>
        </authorList>
    </citation>
    <scope>NUCLEOTIDE SEQUENCE [LARGE SCALE GENOMIC DNA]</scope>
    <source>
        <strain evidence="2 3">CCS26</strain>
    </source>
</reference>
<evidence type="ECO:0000313" key="2">
    <source>
        <dbReference type="EMBL" id="GMK48139.1"/>
    </source>
</evidence>
<evidence type="ECO:0000259" key="1">
    <source>
        <dbReference type="Pfam" id="PF12867"/>
    </source>
</evidence>
<organism evidence="2 3">
    <name type="scientific">Paenibacillus glycanilyticus</name>
    <dbReference type="NCBI Taxonomy" id="126569"/>
    <lineage>
        <taxon>Bacteria</taxon>
        <taxon>Bacillati</taxon>
        <taxon>Bacillota</taxon>
        <taxon>Bacilli</taxon>
        <taxon>Bacillales</taxon>
        <taxon>Paenibacillaceae</taxon>
        <taxon>Paenibacillus</taxon>
    </lineage>
</organism>
<comment type="caution">
    <text evidence="2">The sequence shown here is derived from an EMBL/GenBank/DDBJ whole genome shotgun (WGS) entry which is preliminary data.</text>
</comment>
<dbReference type="Gene3D" id="1.20.120.450">
    <property type="entry name" value="dinb family like domain"/>
    <property type="match status" value="1"/>
</dbReference>
<sequence length="162" mass="18927">MTQNEILYSFNNFSTWIRSLENTNEKLWFAPIEEKKWSISEIIAHLFNWDRYLISEILPAVQIGNEINFPEYDTFNKRASDYIQSGVSKSKLIDETIATRNLLVKLLHEMTIERLNRRLTVNGVTNCPSTGAPYSLIYIIKEFADHDTHHKQQIMRFLSGSV</sequence>
<feature type="domain" description="DinB-like" evidence="1">
    <location>
        <begin position="20"/>
        <end position="154"/>
    </location>
</feature>
<evidence type="ECO:0000313" key="3">
    <source>
        <dbReference type="Proteomes" id="UP001285921"/>
    </source>
</evidence>
<name>A0ABQ6NUE0_9BACL</name>
<dbReference type="InterPro" id="IPR024775">
    <property type="entry name" value="DinB-like"/>
</dbReference>
<dbReference type="SUPFAM" id="SSF109854">
    <property type="entry name" value="DinB/YfiT-like putative metalloenzymes"/>
    <property type="match status" value="1"/>
</dbReference>
<dbReference type="InterPro" id="IPR034660">
    <property type="entry name" value="DinB/YfiT-like"/>
</dbReference>
<dbReference type="EMBL" id="BTCL01000026">
    <property type="protein sequence ID" value="GMK48139.1"/>
    <property type="molecule type" value="Genomic_DNA"/>
</dbReference>
<dbReference type="Pfam" id="PF12867">
    <property type="entry name" value="DinB_2"/>
    <property type="match status" value="1"/>
</dbReference>
<accession>A0ABQ6NUE0</accession>
<proteinExistence type="predicted"/>
<dbReference type="Proteomes" id="UP001285921">
    <property type="component" value="Unassembled WGS sequence"/>
</dbReference>